<proteinExistence type="inferred from homology"/>
<dbReference type="Pfam" id="PF13561">
    <property type="entry name" value="adh_short_C2"/>
    <property type="match status" value="1"/>
</dbReference>
<keyword evidence="2" id="KW-0521">NADP</keyword>
<dbReference type="EMBL" id="JBAHYK010000644">
    <property type="protein sequence ID" value="KAL0572318.1"/>
    <property type="molecule type" value="Genomic_DNA"/>
</dbReference>
<evidence type="ECO:0000313" key="6">
    <source>
        <dbReference type="EMBL" id="KAL0572318.1"/>
    </source>
</evidence>
<dbReference type="InterPro" id="IPR052178">
    <property type="entry name" value="Sec_Metab_Biosynth_SDR"/>
</dbReference>
<organism evidence="6 7">
    <name type="scientific">Marasmius crinis-equi</name>
    <dbReference type="NCBI Taxonomy" id="585013"/>
    <lineage>
        <taxon>Eukaryota</taxon>
        <taxon>Fungi</taxon>
        <taxon>Dikarya</taxon>
        <taxon>Basidiomycota</taxon>
        <taxon>Agaricomycotina</taxon>
        <taxon>Agaricomycetes</taxon>
        <taxon>Agaricomycetidae</taxon>
        <taxon>Agaricales</taxon>
        <taxon>Marasmiineae</taxon>
        <taxon>Marasmiaceae</taxon>
        <taxon>Marasmius</taxon>
    </lineage>
</organism>
<evidence type="ECO:0000313" key="7">
    <source>
        <dbReference type="Proteomes" id="UP001465976"/>
    </source>
</evidence>
<evidence type="ECO:0000256" key="2">
    <source>
        <dbReference type="ARBA" id="ARBA00022857"/>
    </source>
</evidence>
<gene>
    <name evidence="6" type="ORF">V5O48_009640</name>
</gene>
<dbReference type="InterPro" id="IPR002347">
    <property type="entry name" value="SDR_fam"/>
</dbReference>
<accession>A0ABR3FAN1</accession>
<comment type="similarity">
    <text evidence="1 4">Belongs to the short-chain dehydrogenases/reductases (SDR) family.</text>
</comment>
<feature type="region of interest" description="Disordered" evidence="5">
    <location>
        <begin position="258"/>
        <end position="286"/>
    </location>
</feature>
<name>A0ABR3FAN1_9AGAR</name>
<comment type="caution">
    <text evidence="6">The sequence shown here is derived from an EMBL/GenBank/DDBJ whole genome shotgun (WGS) entry which is preliminary data.</text>
</comment>
<dbReference type="Proteomes" id="UP001465976">
    <property type="component" value="Unassembled WGS sequence"/>
</dbReference>
<dbReference type="InterPro" id="IPR020904">
    <property type="entry name" value="Sc_DH/Rdtase_CS"/>
</dbReference>
<dbReference type="Pfam" id="PF00106">
    <property type="entry name" value="adh_short"/>
    <property type="match status" value="1"/>
</dbReference>
<keyword evidence="7" id="KW-1185">Reference proteome</keyword>
<evidence type="ECO:0000256" key="1">
    <source>
        <dbReference type="ARBA" id="ARBA00006484"/>
    </source>
</evidence>
<evidence type="ECO:0000256" key="5">
    <source>
        <dbReference type="SAM" id="MobiDB-lite"/>
    </source>
</evidence>
<protein>
    <submittedName>
        <fullName evidence="6">Uncharacterized protein</fullName>
    </submittedName>
</protein>
<reference evidence="6 7" key="1">
    <citation type="submission" date="2024-02" db="EMBL/GenBank/DDBJ databases">
        <title>A draft genome for the cacao thread blight pathogen Marasmius crinis-equi.</title>
        <authorList>
            <person name="Cohen S.P."/>
            <person name="Baruah I.K."/>
            <person name="Amoako-Attah I."/>
            <person name="Bukari Y."/>
            <person name="Meinhardt L.W."/>
            <person name="Bailey B.A."/>
        </authorList>
    </citation>
    <scope>NUCLEOTIDE SEQUENCE [LARGE SCALE GENOMIC DNA]</scope>
    <source>
        <strain evidence="6 7">GH-76</strain>
    </source>
</reference>
<evidence type="ECO:0000256" key="3">
    <source>
        <dbReference type="ARBA" id="ARBA00023002"/>
    </source>
</evidence>
<dbReference type="PRINTS" id="PR00081">
    <property type="entry name" value="GDHRDH"/>
</dbReference>
<dbReference type="PRINTS" id="PR00080">
    <property type="entry name" value="SDRFAMILY"/>
</dbReference>
<sequence>MASSDNPSQHNNEDFKLENVFTVKGKVALITGGGSGIGLMATQALAVNGAKVYITGRTQEKLDRVVETYSQGISGEIIQIPGDVTKKEDIAKLVQELSSKEKKLDILINNAGSVIPLPSCTLATYPLHLYSVSSTSFETEASSAEEMKKNLFDSDEANFQDWTDTYQTNVPQIYFTTTALLPLLQAASDGTPGWSATVINITSISGLIKSAQHHFSYNASKAAALHLTRMLANEVAQNGLKIRINSIAPGVFPSEMTAKETGSGANQKSHIPKDKYADKVPARRPGQDRDMASAVLFTATNQYLNGQHVVVDGGYTLAAGL</sequence>
<dbReference type="InterPro" id="IPR036291">
    <property type="entry name" value="NAD(P)-bd_dom_sf"/>
</dbReference>
<dbReference type="PROSITE" id="PS00061">
    <property type="entry name" value="ADH_SHORT"/>
    <property type="match status" value="1"/>
</dbReference>
<dbReference type="Gene3D" id="3.40.50.720">
    <property type="entry name" value="NAD(P)-binding Rossmann-like Domain"/>
    <property type="match status" value="1"/>
</dbReference>
<keyword evidence="3" id="KW-0560">Oxidoreductase</keyword>
<feature type="compositionally biased region" description="Basic and acidic residues" evidence="5">
    <location>
        <begin position="271"/>
        <end position="286"/>
    </location>
</feature>
<dbReference type="PANTHER" id="PTHR43618:SF4">
    <property type="entry name" value="SHORT CHAIN DEHYDROGENASE_REDUCTASE FAMILY (AFU_ORTHOLOGUE AFUA_7G04540)"/>
    <property type="match status" value="1"/>
</dbReference>
<dbReference type="PANTHER" id="PTHR43618">
    <property type="entry name" value="7-ALPHA-HYDROXYSTEROID DEHYDROGENASE"/>
    <property type="match status" value="1"/>
</dbReference>
<evidence type="ECO:0000256" key="4">
    <source>
        <dbReference type="RuleBase" id="RU000363"/>
    </source>
</evidence>
<dbReference type="SUPFAM" id="SSF51735">
    <property type="entry name" value="NAD(P)-binding Rossmann-fold domains"/>
    <property type="match status" value="1"/>
</dbReference>